<dbReference type="InterPro" id="IPR036396">
    <property type="entry name" value="Cyt_P450_sf"/>
</dbReference>
<dbReference type="KEGG" id="nve:5517454"/>
<dbReference type="InterPro" id="IPR001128">
    <property type="entry name" value="Cyt_P450"/>
</dbReference>
<dbReference type="PRINTS" id="PR00385">
    <property type="entry name" value="P450"/>
</dbReference>
<dbReference type="InterPro" id="IPR017972">
    <property type="entry name" value="Cyt_P450_CS"/>
</dbReference>
<dbReference type="GO" id="GO:0005506">
    <property type="term" value="F:iron ion binding"/>
    <property type="evidence" value="ECO:0007669"/>
    <property type="project" value="InterPro"/>
</dbReference>
<feature type="binding site" description="axial binding residue" evidence="8">
    <location>
        <position position="404"/>
    </location>
    <ligand>
        <name>heme</name>
        <dbReference type="ChEBI" id="CHEBI:30413"/>
    </ligand>
    <ligandPart>
        <name>Fe</name>
        <dbReference type="ChEBI" id="CHEBI:18248"/>
    </ligandPart>
</feature>
<evidence type="ECO:0000256" key="5">
    <source>
        <dbReference type="ARBA" id="ARBA00023002"/>
    </source>
</evidence>
<dbReference type="GO" id="GO:0020037">
    <property type="term" value="F:heme binding"/>
    <property type="evidence" value="ECO:0007669"/>
    <property type="project" value="InterPro"/>
</dbReference>
<keyword evidence="5 9" id="KW-0560">Oxidoreductase</keyword>
<keyword evidence="11" id="KW-1185">Reference proteome</keyword>
<dbReference type="OrthoDB" id="10258113at2759"/>
<evidence type="ECO:0000313" key="10">
    <source>
        <dbReference type="EMBL" id="EDO45408.1"/>
    </source>
</evidence>
<dbReference type="SUPFAM" id="SSF48264">
    <property type="entry name" value="Cytochrome P450"/>
    <property type="match status" value="1"/>
</dbReference>
<evidence type="ECO:0000256" key="1">
    <source>
        <dbReference type="ARBA" id="ARBA00001971"/>
    </source>
</evidence>
<dbReference type="eggNOG" id="KOG0159">
    <property type="taxonomic scope" value="Eukaryota"/>
</dbReference>
<accession>A7RT69</accession>
<gene>
    <name evidence="10" type="ORF">NEMVEDRAFT_v1g162389</name>
</gene>
<dbReference type="HOGENOM" id="CLU_001570_28_3_1"/>
<dbReference type="Gene3D" id="1.10.630.10">
    <property type="entry name" value="Cytochrome P450"/>
    <property type="match status" value="1"/>
</dbReference>
<reference evidence="10 11" key="1">
    <citation type="journal article" date="2007" name="Science">
        <title>Sea anemone genome reveals ancestral eumetazoan gene repertoire and genomic organization.</title>
        <authorList>
            <person name="Putnam N.H."/>
            <person name="Srivastava M."/>
            <person name="Hellsten U."/>
            <person name="Dirks B."/>
            <person name="Chapman J."/>
            <person name="Salamov A."/>
            <person name="Terry A."/>
            <person name="Shapiro H."/>
            <person name="Lindquist E."/>
            <person name="Kapitonov V.V."/>
            <person name="Jurka J."/>
            <person name="Genikhovich G."/>
            <person name="Grigoriev I.V."/>
            <person name="Lucas S.M."/>
            <person name="Steele R.E."/>
            <person name="Finnerty J.R."/>
            <person name="Technau U."/>
            <person name="Martindale M.Q."/>
            <person name="Rokhsar D.S."/>
        </authorList>
    </citation>
    <scope>NUCLEOTIDE SEQUENCE [LARGE SCALE GENOMIC DNA]</scope>
    <source>
        <strain evidence="11">CH2 X CH6</strain>
    </source>
</reference>
<dbReference type="PANTHER" id="PTHR24279:SF120">
    <property type="entry name" value="CYTOCHROME P450"/>
    <property type="match status" value="1"/>
</dbReference>
<keyword evidence="6 8" id="KW-0408">Iron</keyword>
<organism evidence="10 11">
    <name type="scientific">Nematostella vectensis</name>
    <name type="common">Starlet sea anemone</name>
    <dbReference type="NCBI Taxonomy" id="45351"/>
    <lineage>
        <taxon>Eukaryota</taxon>
        <taxon>Metazoa</taxon>
        <taxon>Cnidaria</taxon>
        <taxon>Anthozoa</taxon>
        <taxon>Hexacorallia</taxon>
        <taxon>Actiniaria</taxon>
        <taxon>Edwardsiidae</taxon>
        <taxon>Nematostella</taxon>
    </lineage>
</organism>
<dbReference type="PROSITE" id="PS00086">
    <property type="entry name" value="CYTOCHROME_P450"/>
    <property type="match status" value="1"/>
</dbReference>
<keyword evidence="3 8" id="KW-0349">Heme</keyword>
<evidence type="ECO:0000313" key="11">
    <source>
        <dbReference type="Proteomes" id="UP000001593"/>
    </source>
</evidence>
<dbReference type="AlphaFoldDB" id="A7RT69"/>
<name>A7RT69_NEMVE</name>
<dbReference type="GO" id="GO:0005739">
    <property type="term" value="C:mitochondrion"/>
    <property type="evidence" value="ECO:0000318"/>
    <property type="project" value="GO_Central"/>
</dbReference>
<keyword evidence="7 9" id="KW-0503">Monooxygenase</keyword>
<dbReference type="PhylomeDB" id="A7RT69"/>
<evidence type="ECO:0000256" key="7">
    <source>
        <dbReference type="ARBA" id="ARBA00023033"/>
    </source>
</evidence>
<dbReference type="CDD" id="cd11054">
    <property type="entry name" value="CYP24A1-like"/>
    <property type="match status" value="1"/>
</dbReference>
<dbReference type="Proteomes" id="UP000001593">
    <property type="component" value="Unassembled WGS sequence"/>
</dbReference>
<evidence type="ECO:0000256" key="8">
    <source>
        <dbReference type="PIRSR" id="PIRSR602401-1"/>
    </source>
</evidence>
<proteinExistence type="inferred from homology"/>
<dbReference type="GO" id="GO:0004497">
    <property type="term" value="F:monooxygenase activity"/>
    <property type="evidence" value="ECO:0007669"/>
    <property type="project" value="UniProtKB-KW"/>
</dbReference>
<dbReference type="OMA" id="HEPLEMY"/>
<evidence type="ECO:0000256" key="4">
    <source>
        <dbReference type="ARBA" id="ARBA00022723"/>
    </source>
</evidence>
<dbReference type="InParanoid" id="A7RT69"/>
<comment type="cofactor">
    <cofactor evidence="1 8">
        <name>heme</name>
        <dbReference type="ChEBI" id="CHEBI:30413"/>
    </cofactor>
</comment>
<dbReference type="FunFam" id="1.10.630.10:FF:000006">
    <property type="entry name" value="Cytochrome P450 302a1, mitochondrial"/>
    <property type="match status" value="1"/>
</dbReference>
<evidence type="ECO:0000256" key="2">
    <source>
        <dbReference type="ARBA" id="ARBA00010617"/>
    </source>
</evidence>
<dbReference type="STRING" id="45351.A7RT69"/>
<evidence type="ECO:0000256" key="3">
    <source>
        <dbReference type="ARBA" id="ARBA00022617"/>
    </source>
</evidence>
<comment type="similarity">
    <text evidence="2 9">Belongs to the cytochrome P450 family.</text>
</comment>
<keyword evidence="4 8" id="KW-0479">Metal-binding</keyword>
<dbReference type="InterPro" id="IPR002401">
    <property type="entry name" value="Cyt_P450_E_grp-I"/>
</dbReference>
<dbReference type="PANTHER" id="PTHR24279">
    <property type="entry name" value="CYTOCHROME P450"/>
    <property type="match status" value="1"/>
</dbReference>
<dbReference type="PRINTS" id="PR00463">
    <property type="entry name" value="EP450I"/>
</dbReference>
<dbReference type="Pfam" id="PF00067">
    <property type="entry name" value="p450"/>
    <property type="match status" value="1"/>
</dbReference>
<evidence type="ECO:0000256" key="6">
    <source>
        <dbReference type="ARBA" id="ARBA00023004"/>
    </source>
</evidence>
<dbReference type="InterPro" id="IPR050479">
    <property type="entry name" value="CYP11_CYP27_families"/>
</dbReference>
<dbReference type="GO" id="GO:0016705">
    <property type="term" value="F:oxidoreductase activity, acting on paired donors, with incorporation or reduction of molecular oxygen"/>
    <property type="evidence" value="ECO:0007669"/>
    <property type="project" value="InterPro"/>
</dbReference>
<dbReference type="EMBL" id="DS469536">
    <property type="protein sequence ID" value="EDO45408.1"/>
    <property type="molecule type" value="Genomic_DNA"/>
</dbReference>
<protein>
    <submittedName>
        <fullName evidence="10">Uncharacterized protein</fullName>
    </submittedName>
</protein>
<sequence length="454" mass="53335">MSEKDGFKKMFRVQKKLFDEYGPIYKENLFGRTSVNILYPAESEKVFRAEGKYPSRPYVKAWKKYREDRGIHAGIAQTEGKEWKRVRQALAPKMMRPRELHDNIENFYEVVDDAMSRLQNARQGRTEGEVDNLEEHLFYWATESIGTMAFDTRIGLYEDPPKEDPKRFIECVHEFFEMTQNLELSMEKSFFEFMDTPSYKKFCRAQDDVMRIGQKYIDMKMVELEEMAKSPEEMLEEKAVPILTYMLAKKELSPHEINISAIEMFMAGVDTTSNTMVWLLYNLARNPDAQEKLYQEINSVIGKDGYLTVSDLGKIPYTRAALRESMRLNPVIFMNVRQLNKDIVLSGYHVPAGTLIQMPIYSACYSEQLFHNPTEYKPDRWLRDGGDDIHAFAHLPFGFGPRMCLGRRVAELEIFLFLSKLVQKYRFDYHHEPVMKLLMLPERPVKINFIERKN</sequence>
<evidence type="ECO:0000256" key="9">
    <source>
        <dbReference type="RuleBase" id="RU000461"/>
    </source>
</evidence>